<protein>
    <submittedName>
        <fullName evidence="6">Hemin-binding lipoprotein</fullName>
    </submittedName>
</protein>
<evidence type="ECO:0000313" key="7">
    <source>
        <dbReference type="Proteomes" id="UP000254701"/>
    </source>
</evidence>
<dbReference type="SUPFAM" id="SSF53850">
    <property type="entry name" value="Periplasmic binding protein-like II"/>
    <property type="match status" value="1"/>
</dbReference>
<evidence type="ECO:0000313" key="6">
    <source>
        <dbReference type="EMBL" id="SUU90385.1"/>
    </source>
</evidence>
<evidence type="ECO:0000259" key="5">
    <source>
        <dbReference type="Pfam" id="PF00496"/>
    </source>
</evidence>
<dbReference type="Gene3D" id="3.40.190.10">
    <property type="entry name" value="Periplasmic binding protein-like II"/>
    <property type="match status" value="1"/>
</dbReference>
<dbReference type="InterPro" id="IPR039424">
    <property type="entry name" value="SBP_5"/>
</dbReference>
<evidence type="ECO:0000256" key="3">
    <source>
        <dbReference type="ARBA" id="ARBA00022729"/>
    </source>
</evidence>
<evidence type="ECO:0000256" key="2">
    <source>
        <dbReference type="ARBA" id="ARBA00005695"/>
    </source>
</evidence>
<name>A0A380WNM1_AMIAI</name>
<dbReference type="AlphaFoldDB" id="A0A380WNM1"/>
<feature type="signal peptide" evidence="4">
    <location>
        <begin position="1"/>
        <end position="24"/>
    </location>
</feature>
<sequence>MGMIGKRAAGCMLSLALATTAAMAQEPDTAVVLRISDADRYDPQRSTALAAAEILYMVGETLVTLDRDLKTLRPGLAERWEVSADGLTYTFHLRRDVSFCDAKPFTAKAVVGTMDRWLNPDFPGVSKWKAGKVESVKALDDYTVEYKLKEPYSELLYQMTQFNFIIIDPDQATALKDDFGVAAFNGTGAFCFQSWTPRTQTVLTRHEGYRWGPSFMTNPGPAEVAKIVWKIVPEEATLAAALQTGEGDVSFAVPAWAISQLQATPSIQLLRPEAGFRTHYVGMKITRPDLGDKRVREALSLAIDQSAIADAIFFGEAEAAKSYYSEAARDFNPDMKLDAFGYDPEKAKALLDEAGWVSKDGGVRMKDGKPLSLIFYGFTGDSDKQMAETIQGDLRKIGVDLKVELYDPTIVWGKLKTQDFDLYQMSYPYLSAGDAMNLYFLSSNMPTPNRMNWNDPKTDQLIDAGNRATSVEARFAAFAEAGAIIHDAVLWKPLVNEKLVVVAGSRVAPFKPHGISGAPLYNGLDLKLAK</sequence>
<dbReference type="InterPro" id="IPR023765">
    <property type="entry name" value="SBP_5_CS"/>
</dbReference>
<feature type="chain" id="PRO_5017028889" evidence="4">
    <location>
        <begin position="25"/>
        <end position="530"/>
    </location>
</feature>
<dbReference type="PANTHER" id="PTHR30290">
    <property type="entry name" value="PERIPLASMIC BINDING COMPONENT OF ABC TRANSPORTER"/>
    <property type="match status" value="1"/>
</dbReference>
<dbReference type="Pfam" id="PF00496">
    <property type="entry name" value="SBP_bac_5"/>
    <property type="match status" value="1"/>
</dbReference>
<dbReference type="GO" id="GO:1904680">
    <property type="term" value="F:peptide transmembrane transporter activity"/>
    <property type="evidence" value="ECO:0007669"/>
    <property type="project" value="TreeGrafter"/>
</dbReference>
<gene>
    <name evidence="6" type="primary">hbpA_7</name>
    <name evidence="6" type="ORF">NCTC10684_03641</name>
</gene>
<evidence type="ECO:0000256" key="4">
    <source>
        <dbReference type="SAM" id="SignalP"/>
    </source>
</evidence>
<proteinExistence type="inferred from homology"/>
<keyword evidence="6" id="KW-0449">Lipoprotein</keyword>
<dbReference type="GO" id="GO:0043190">
    <property type="term" value="C:ATP-binding cassette (ABC) transporter complex"/>
    <property type="evidence" value="ECO:0007669"/>
    <property type="project" value="InterPro"/>
</dbReference>
<dbReference type="InterPro" id="IPR000914">
    <property type="entry name" value="SBP_5_dom"/>
</dbReference>
<organism evidence="6 7">
    <name type="scientific">Aminobacter aminovorans</name>
    <name type="common">Chelatobacter heintzii</name>
    <dbReference type="NCBI Taxonomy" id="83263"/>
    <lineage>
        <taxon>Bacteria</taxon>
        <taxon>Pseudomonadati</taxon>
        <taxon>Pseudomonadota</taxon>
        <taxon>Alphaproteobacteria</taxon>
        <taxon>Hyphomicrobiales</taxon>
        <taxon>Phyllobacteriaceae</taxon>
        <taxon>Aminobacter</taxon>
    </lineage>
</organism>
<feature type="domain" description="Solute-binding protein family 5" evidence="5">
    <location>
        <begin position="72"/>
        <end position="432"/>
    </location>
</feature>
<reference evidence="6 7" key="1">
    <citation type="submission" date="2018-06" db="EMBL/GenBank/DDBJ databases">
        <authorList>
            <consortium name="Pathogen Informatics"/>
            <person name="Doyle S."/>
        </authorList>
    </citation>
    <scope>NUCLEOTIDE SEQUENCE [LARGE SCALE GENOMIC DNA]</scope>
    <source>
        <strain evidence="6 7">NCTC10684</strain>
    </source>
</reference>
<accession>A0A380WNM1</accession>
<comment type="similarity">
    <text evidence="2">Belongs to the bacterial solute-binding protein 5 family.</text>
</comment>
<dbReference type="PROSITE" id="PS01040">
    <property type="entry name" value="SBP_BACTERIAL_5"/>
    <property type="match status" value="1"/>
</dbReference>
<evidence type="ECO:0000256" key="1">
    <source>
        <dbReference type="ARBA" id="ARBA00004418"/>
    </source>
</evidence>
<comment type="subcellular location">
    <subcellularLocation>
        <location evidence="1">Periplasm</location>
    </subcellularLocation>
</comment>
<dbReference type="Gene3D" id="3.10.105.10">
    <property type="entry name" value="Dipeptide-binding Protein, Domain 3"/>
    <property type="match status" value="1"/>
</dbReference>
<dbReference type="GO" id="GO:0030288">
    <property type="term" value="C:outer membrane-bounded periplasmic space"/>
    <property type="evidence" value="ECO:0007669"/>
    <property type="project" value="UniProtKB-ARBA"/>
</dbReference>
<dbReference type="EMBL" id="UFSM01000001">
    <property type="protein sequence ID" value="SUU90385.1"/>
    <property type="molecule type" value="Genomic_DNA"/>
</dbReference>
<dbReference type="InterPro" id="IPR030678">
    <property type="entry name" value="Peptide/Ni-bd"/>
</dbReference>
<dbReference type="PIRSF" id="PIRSF002741">
    <property type="entry name" value="MppA"/>
    <property type="match status" value="1"/>
</dbReference>
<keyword evidence="3 4" id="KW-0732">Signal</keyword>
<dbReference type="PANTHER" id="PTHR30290:SF83">
    <property type="entry name" value="ABC TRANSPORTER SUBSTRATE-BINDING PROTEIN"/>
    <property type="match status" value="1"/>
</dbReference>
<dbReference type="GO" id="GO:0015833">
    <property type="term" value="P:peptide transport"/>
    <property type="evidence" value="ECO:0007669"/>
    <property type="project" value="TreeGrafter"/>
</dbReference>
<dbReference type="Proteomes" id="UP000254701">
    <property type="component" value="Unassembled WGS sequence"/>
</dbReference>